<keyword evidence="2" id="KW-0282">Flagellum</keyword>
<dbReference type="InterPro" id="IPR011049">
    <property type="entry name" value="Serralysin-like_metalloprot_C"/>
</dbReference>
<dbReference type="Gene3D" id="2.150.10.10">
    <property type="entry name" value="Serralysin-like metalloprotease, C-terminal"/>
    <property type="match status" value="1"/>
</dbReference>
<accession>A0A7D9DGE2</accession>
<feature type="non-terminal residue" evidence="2">
    <location>
        <position position="1"/>
    </location>
</feature>
<dbReference type="InterPro" id="IPR048518">
    <property type="entry name" value="IBP_b_roll"/>
</dbReference>
<dbReference type="GO" id="GO:0007423">
    <property type="term" value="P:sensory organ development"/>
    <property type="evidence" value="ECO:0007669"/>
    <property type="project" value="TreeGrafter"/>
</dbReference>
<dbReference type="SUPFAM" id="SSF47459">
    <property type="entry name" value="HLH, helix-loop-helix DNA-binding domain"/>
    <property type="match status" value="1"/>
</dbReference>
<dbReference type="Proteomes" id="UP001152795">
    <property type="component" value="Unassembled WGS sequence"/>
</dbReference>
<feature type="compositionally biased region" description="Basic and acidic residues" evidence="1">
    <location>
        <begin position="580"/>
        <end position="589"/>
    </location>
</feature>
<proteinExistence type="predicted"/>
<keyword evidence="2" id="KW-0966">Cell projection</keyword>
<feature type="region of interest" description="Disordered" evidence="1">
    <location>
        <begin position="580"/>
        <end position="600"/>
    </location>
</feature>
<comment type="caution">
    <text evidence="2">The sequence shown here is derived from an EMBL/GenBank/DDBJ whole genome shotgun (WGS) entry which is preliminary data.</text>
</comment>
<dbReference type="InterPro" id="IPR011598">
    <property type="entry name" value="bHLH_dom"/>
</dbReference>
<feature type="compositionally biased region" description="Basic and acidic residues" evidence="1">
    <location>
        <begin position="392"/>
        <end position="426"/>
    </location>
</feature>
<evidence type="ECO:0000256" key="1">
    <source>
        <dbReference type="SAM" id="MobiDB-lite"/>
    </source>
</evidence>
<gene>
    <name evidence="2" type="ORF">PACLA_8A006224</name>
</gene>
<dbReference type="AlphaFoldDB" id="A0A7D9DGE2"/>
<dbReference type="Pfam" id="PF00010">
    <property type="entry name" value="HLH"/>
    <property type="match status" value="1"/>
</dbReference>
<name>A0A7D9DGE2_PARCT</name>
<feature type="region of interest" description="Disordered" evidence="1">
    <location>
        <begin position="169"/>
        <end position="311"/>
    </location>
</feature>
<evidence type="ECO:0000313" key="3">
    <source>
        <dbReference type="Proteomes" id="UP001152795"/>
    </source>
</evidence>
<dbReference type="GO" id="GO:0003700">
    <property type="term" value="F:DNA-binding transcription factor activity"/>
    <property type="evidence" value="ECO:0007669"/>
    <property type="project" value="TreeGrafter"/>
</dbReference>
<dbReference type="GO" id="GO:0070888">
    <property type="term" value="F:E-box binding"/>
    <property type="evidence" value="ECO:0007669"/>
    <property type="project" value="TreeGrafter"/>
</dbReference>
<dbReference type="GO" id="GO:0061564">
    <property type="term" value="P:axon development"/>
    <property type="evidence" value="ECO:0007669"/>
    <property type="project" value="TreeGrafter"/>
</dbReference>
<organism evidence="2 3">
    <name type="scientific">Paramuricea clavata</name>
    <name type="common">Red gorgonian</name>
    <name type="synonym">Violescent sea-whip</name>
    <dbReference type="NCBI Taxonomy" id="317549"/>
    <lineage>
        <taxon>Eukaryota</taxon>
        <taxon>Metazoa</taxon>
        <taxon>Cnidaria</taxon>
        <taxon>Anthozoa</taxon>
        <taxon>Octocorallia</taxon>
        <taxon>Malacalcyonacea</taxon>
        <taxon>Plexauridae</taxon>
        <taxon>Paramuricea</taxon>
    </lineage>
</organism>
<dbReference type="GO" id="GO:0046983">
    <property type="term" value="F:protein dimerization activity"/>
    <property type="evidence" value="ECO:0007669"/>
    <property type="project" value="InterPro"/>
</dbReference>
<sequence length="626" mass="70510">VPGCEYKVPGGEDKVPGGEDKVPGGEDKVAGGEDTVPGTEDKVPGPEDTVPGPEDTVPGPEDTVPGGEDKVPGVENTVPGPEDTVSGPEDTVPGVRTRFLALRTRFLALRTRFLAVRTRFLAVRTRFLVVRTRFLVVRTRFLAARTRFLASQMLTIRDWSSGRFLGRAGTGSFRSSSDDVAWRSAHSESREDDDESNESNSRQSRIDEKRPKTYIRASVITRRERASSSSDDVERSAHEDRTGCKLSRRARETRNDMPTTSRAMYEEDHDDESSENRGCMQMPSSSSSGDGESRSAHEGTTGYKLRTRSRETRIKMAKMARAMCEEDDDVLNESKNRITMKRPRSSSSDDVAWRSAHSESREDDDESSESNSRQSRIDEKRPKTYIRASVITRRERASSSSDDVERSAHEDRTGYKLSRRARETRNDMPTTSRAMFEEDHDDVSRENEGCMQMPSSSSSGDGESRSAHEGTTGYKLRTRSRETRIKMAKMARAMYEEDDDELNESKTRITIKRPRSYVRASATRRERTRMRKLNVAYDRLRKVVPNLGCDSPDARLSKIATLRLAIEYITVLTDYLRSTENDTIPHDGTESSADEDNTSSAYDESKVLAELINSVVEEFGWFLEDQ</sequence>
<dbReference type="OrthoDB" id="10039134at2759"/>
<feature type="region of interest" description="Disordered" evidence="1">
    <location>
        <begin position="332"/>
        <end position="474"/>
    </location>
</feature>
<dbReference type="PROSITE" id="PS50888">
    <property type="entry name" value="BHLH"/>
    <property type="match status" value="1"/>
</dbReference>
<dbReference type="Pfam" id="PF21300">
    <property type="entry name" value="LbR_Ice_bind"/>
    <property type="match status" value="1"/>
</dbReference>
<protein>
    <submittedName>
        <fullName evidence="2">Flagellin C-terminal helical region</fullName>
    </submittedName>
</protein>
<keyword evidence="2" id="KW-0969">Cilium</keyword>
<feature type="compositionally biased region" description="Basic and acidic residues" evidence="1">
    <location>
        <begin position="221"/>
        <end position="255"/>
    </location>
</feature>
<feature type="compositionally biased region" description="Basic and acidic residues" evidence="1">
    <location>
        <begin position="10"/>
        <end position="31"/>
    </location>
</feature>
<dbReference type="CDD" id="cd11390">
    <property type="entry name" value="bHLH_TS"/>
    <property type="match status" value="1"/>
</dbReference>
<feature type="region of interest" description="Disordered" evidence="1">
    <location>
        <begin position="1"/>
        <end position="70"/>
    </location>
</feature>
<dbReference type="GO" id="GO:0045944">
    <property type="term" value="P:positive regulation of transcription by RNA polymerase II"/>
    <property type="evidence" value="ECO:0007669"/>
    <property type="project" value="TreeGrafter"/>
</dbReference>
<feature type="compositionally biased region" description="Basic and acidic residues" evidence="1">
    <location>
        <begin position="176"/>
        <end position="189"/>
    </location>
</feature>
<evidence type="ECO:0000313" key="2">
    <source>
        <dbReference type="EMBL" id="CAB3985214.1"/>
    </source>
</evidence>
<dbReference type="InterPro" id="IPR050359">
    <property type="entry name" value="bHLH_transcription_factors"/>
</dbReference>
<keyword evidence="3" id="KW-1185">Reference proteome</keyword>
<dbReference type="GO" id="GO:0005634">
    <property type="term" value="C:nucleus"/>
    <property type="evidence" value="ECO:0007669"/>
    <property type="project" value="TreeGrafter"/>
</dbReference>
<reference evidence="2" key="1">
    <citation type="submission" date="2020-04" db="EMBL/GenBank/DDBJ databases">
        <authorList>
            <person name="Alioto T."/>
            <person name="Alioto T."/>
            <person name="Gomez Garrido J."/>
        </authorList>
    </citation>
    <scope>NUCLEOTIDE SEQUENCE</scope>
    <source>
        <strain evidence="2">A484AB</strain>
    </source>
</reference>
<dbReference type="SMART" id="SM00353">
    <property type="entry name" value="HLH"/>
    <property type="match status" value="1"/>
</dbReference>
<dbReference type="EMBL" id="CACRXK020000843">
    <property type="protein sequence ID" value="CAB3985214.1"/>
    <property type="molecule type" value="Genomic_DNA"/>
</dbReference>
<dbReference type="PANTHER" id="PTHR19290">
    <property type="entry name" value="BASIC HELIX-LOOP-HELIX PROTEIN NEUROGENIN-RELATED"/>
    <property type="match status" value="1"/>
</dbReference>
<dbReference type="Gene3D" id="4.10.280.10">
    <property type="entry name" value="Helix-loop-helix DNA-binding domain"/>
    <property type="match status" value="1"/>
</dbReference>
<dbReference type="InterPro" id="IPR036638">
    <property type="entry name" value="HLH_DNA-bd_sf"/>
</dbReference>